<dbReference type="RefSeq" id="WP_025281668.1">
    <property type="nucleotide sequence ID" value="NZ_CP007268.1"/>
</dbReference>
<evidence type="ECO:0008006" key="4">
    <source>
        <dbReference type="Google" id="ProtNLM"/>
    </source>
</evidence>
<evidence type="ECO:0000313" key="2">
    <source>
        <dbReference type="EMBL" id="AHK80688.1"/>
    </source>
</evidence>
<protein>
    <recommendedName>
        <fullName evidence="4">Prepilin-type N-terminal cleavage/methylation domain-containing protein</fullName>
    </recommendedName>
</protein>
<evidence type="ECO:0000313" key="3">
    <source>
        <dbReference type="Proteomes" id="UP000019442"/>
    </source>
</evidence>
<reference evidence="2 3" key="1">
    <citation type="journal article" date="2014" name="J Genomics">
        <title>Draft Genome Sequence of the Extremely Halophilic Phototrophic Purple Sulfur Bacterium Halorhodospira halochloris.</title>
        <authorList>
            <person name="Singh K.S."/>
            <person name="Kirksey J."/>
            <person name="Hoff W.D."/>
            <person name="Deole R."/>
        </authorList>
    </citation>
    <scope>NUCLEOTIDE SEQUENCE [LARGE SCALE GENOMIC DNA]</scope>
    <source>
        <strain evidence="2 3">A</strain>
    </source>
</reference>
<keyword evidence="1" id="KW-1133">Transmembrane helix</keyword>
<dbReference type="NCBIfam" id="TIGR02532">
    <property type="entry name" value="IV_pilin_GFxxxE"/>
    <property type="match status" value="1"/>
</dbReference>
<proteinExistence type="predicted"/>
<keyword evidence="1" id="KW-0812">Transmembrane</keyword>
<dbReference type="KEGG" id="hhc:M911_08755"/>
<dbReference type="EMBL" id="CP007268">
    <property type="protein sequence ID" value="AHK80688.1"/>
    <property type="molecule type" value="Genomic_DNA"/>
</dbReference>
<dbReference type="SUPFAM" id="SSF54523">
    <property type="entry name" value="Pili subunits"/>
    <property type="match status" value="1"/>
</dbReference>
<reference evidence="3" key="2">
    <citation type="submission" date="2014-02" db="EMBL/GenBank/DDBJ databases">
        <title>Draft Genome Sequence of extremely halophilic bacteria Halorhodospira halochloris.</title>
        <authorList>
            <person name="Singh K.S."/>
        </authorList>
    </citation>
    <scope>NUCLEOTIDE SEQUENCE [LARGE SCALE GENOMIC DNA]</scope>
    <source>
        <strain evidence="3">A</strain>
    </source>
</reference>
<sequence length="180" mass="19146">MRRPSQQTGLSLVELMVALVIGLILTAGVIHVFLGNQAAYRESQRFSELQDNIGFVADFMVRDIRGADAIDIVSNGQGITVTRDRDSAVCDVSGTSSTVTYHVDNGILHCGPAGNSTDPELARGLKPGSEHAFVSIDANGDVIGTEITLVFSSRAGEGGPARHHSFTFQVALRGPILRNL</sequence>
<name>W8KNH5_9GAMM</name>
<feature type="transmembrane region" description="Helical" evidence="1">
    <location>
        <begin position="12"/>
        <end position="34"/>
    </location>
</feature>
<dbReference type="InterPro" id="IPR045584">
    <property type="entry name" value="Pilin-like"/>
</dbReference>
<evidence type="ECO:0000256" key="1">
    <source>
        <dbReference type="SAM" id="Phobius"/>
    </source>
</evidence>
<dbReference type="Pfam" id="PF07963">
    <property type="entry name" value="N_methyl"/>
    <property type="match status" value="1"/>
</dbReference>
<dbReference type="PROSITE" id="PS00409">
    <property type="entry name" value="PROKAR_NTER_METHYL"/>
    <property type="match status" value="1"/>
</dbReference>
<dbReference type="HOGENOM" id="CLU_1494245_0_0_6"/>
<keyword evidence="3" id="KW-1185">Reference proteome</keyword>
<keyword evidence="1" id="KW-0472">Membrane</keyword>
<dbReference type="AlphaFoldDB" id="W8KNH5"/>
<accession>W8KNH5</accession>
<dbReference type="OrthoDB" id="5794182at2"/>
<dbReference type="InterPro" id="IPR012902">
    <property type="entry name" value="N_methyl_site"/>
</dbReference>
<dbReference type="Proteomes" id="UP000019442">
    <property type="component" value="Chromosome"/>
</dbReference>
<gene>
    <name evidence="2" type="ORF">M911_08755</name>
</gene>
<organism evidence="2 3">
    <name type="scientific">Ectothiorhodospira haloalkaliphila</name>
    <dbReference type="NCBI Taxonomy" id="421628"/>
    <lineage>
        <taxon>Bacteria</taxon>
        <taxon>Pseudomonadati</taxon>
        <taxon>Pseudomonadota</taxon>
        <taxon>Gammaproteobacteria</taxon>
        <taxon>Chromatiales</taxon>
        <taxon>Ectothiorhodospiraceae</taxon>
        <taxon>Ectothiorhodospira</taxon>
    </lineage>
</organism>